<proteinExistence type="predicted"/>
<dbReference type="AlphaFoldDB" id="A0AAN6RPB0"/>
<dbReference type="EMBL" id="MU855936">
    <property type="protein sequence ID" value="KAK3898442.1"/>
    <property type="molecule type" value="Genomic_DNA"/>
</dbReference>
<protein>
    <submittedName>
        <fullName evidence="1">Uncharacterized protein</fullName>
    </submittedName>
</protein>
<organism evidence="1 2">
    <name type="scientific">Staphylotrichum tortipilum</name>
    <dbReference type="NCBI Taxonomy" id="2831512"/>
    <lineage>
        <taxon>Eukaryota</taxon>
        <taxon>Fungi</taxon>
        <taxon>Dikarya</taxon>
        <taxon>Ascomycota</taxon>
        <taxon>Pezizomycotina</taxon>
        <taxon>Sordariomycetes</taxon>
        <taxon>Sordariomycetidae</taxon>
        <taxon>Sordariales</taxon>
        <taxon>Chaetomiaceae</taxon>
        <taxon>Staphylotrichum</taxon>
    </lineage>
</organism>
<name>A0AAN6RPB0_9PEZI</name>
<reference evidence="1" key="2">
    <citation type="submission" date="2023-05" db="EMBL/GenBank/DDBJ databases">
        <authorList>
            <consortium name="Lawrence Berkeley National Laboratory"/>
            <person name="Steindorff A."/>
            <person name="Hensen N."/>
            <person name="Bonometti L."/>
            <person name="Westerberg I."/>
            <person name="Brannstrom I.O."/>
            <person name="Guillou S."/>
            <person name="Cros-Aarteil S."/>
            <person name="Calhoun S."/>
            <person name="Haridas S."/>
            <person name="Kuo A."/>
            <person name="Mondo S."/>
            <person name="Pangilinan J."/>
            <person name="Riley R."/>
            <person name="Labutti K."/>
            <person name="Andreopoulos B."/>
            <person name="Lipzen A."/>
            <person name="Chen C."/>
            <person name="Yanf M."/>
            <person name="Daum C."/>
            <person name="Ng V."/>
            <person name="Clum A."/>
            <person name="Ohm R."/>
            <person name="Martin F."/>
            <person name="Silar P."/>
            <person name="Natvig D."/>
            <person name="Lalanne C."/>
            <person name="Gautier V."/>
            <person name="Ament-Velasquez S.L."/>
            <person name="Kruys A."/>
            <person name="Hutchinson M.I."/>
            <person name="Powell A.J."/>
            <person name="Barry K."/>
            <person name="Miller A.N."/>
            <person name="Grigoriev I.V."/>
            <person name="Debuchy R."/>
            <person name="Gladieux P."/>
            <person name="Thoren M.H."/>
            <person name="Johannesson H."/>
        </authorList>
    </citation>
    <scope>NUCLEOTIDE SEQUENCE</scope>
    <source>
        <strain evidence="1">CBS 103.79</strain>
    </source>
</reference>
<comment type="caution">
    <text evidence="1">The sequence shown here is derived from an EMBL/GenBank/DDBJ whole genome shotgun (WGS) entry which is preliminary data.</text>
</comment>
<dbReference type="Proteomes" id="UP001303889">
    <property type="component" value="Unassembled WGS sequence"/>
</dbReference>
<reference evidence="1" key="1">
    <citation type="journal article" date="2023" name="Mol. Phylogenet. Evol.">
        <title>Genome-scale phylogeny and comparative genomics of the fungal order Sordariales.</title>
        <authorList>
            <person name="Hensen N."/>
            <person name="Bonometti L."/>
            <person name="Westerberg I."/>
            <person name="Brannstrom I.O."/>
            <person name="Guillou S."/>
            <person name="Cros-Aarteil S."/>
            <person name="Calhoun S."/>
            <person name="Haridas S."/>
            <person name="Kuo A."/>
            <person name="Mondo S."/>
            <person name="Pangilinan J."/>
            <person name="Riley R."/>
            <person name="LaButti K."/>
            <person name="Andreopoulos B."/>
            <person name="Lipzen A."/>
            <person name="Chen C."/>
            <person name="Yan M."/>
            <person name="Daum C."/>
            <person name="Ng V."/>
            <person name="Clum A."/>
            <person name="Steindorff A."/>
            <person name="Ohm R.A."/>
            <person name="Martin F."/>
            <person name="Silar P."/>
            <person name="Natvig D.O."/>
            <person name="Lalanne C."/>
            <person name="Gautier V."/>
            <person name="Ament-Velasquez S.L."/>
            <person name="Kruys A."/>
            <person name="Hutchinson M.I."/>
            <person name="Powell A.J."/>
            <person name="Barry K."/>
            <person name="Miller A.N."/>
            <person name="Grigoriev I.V."/>
            <person name="Debuchy R."/>
            <person name="Gladieux P."/>
            <person name="Hiltunen Thoren M."/>
            <person name="Johannesson H."/>
        </authorList>
    </citation>
    <scope>NUCLEOTIDE SEQUENCE</scope>
    <source>
        <strain evidence="1">CBS 103.79</strain>
    </source>
</reference>
<evidence type="ECO:0000313" key="1">
    <source>
        <dbReference type="EMBL" id="KAK3898442.1"/>
    </source>
</evidence>
<evidence type="ECO:0000313" key="2">
    <source>
        <dbReference type="Proteomes" id="UP001303889"/>
    </source>
</evidence>
<gene>
    <name evidence="1" type="ORF">C8A05DRAFT_37963</name>
</gene>
<keyword evidence="2" id="KW-1185">Reference proteome</keyword>
<sequence>MPSPTTTHVNDSIQPINLTTWLIGSCLLLTHHPSTFPSCPPNPDHLLASWNDTANSLFTLSPVPPGPNTSPQPPFHLLHPSPTDDPVPLVYTAGDTSANLTHPTTTREHVTLAFVQGKKREKTTGSGLGFEIPEVLYHCEWDGQYFLVVPPMPGRTLTEGWPGMDEETRGYYVSRVAEVCGEMAEWKGEEVAGRGNGSGLQFHLSAGMDFPDKEDEYLKADWRRRVSKELAARGFKEVIQG</sequence>
<accession>A0AAN6RPB0</accession>